<name>A0AAE1TZ74_9EUCA</name>
<dbReference type="AlphaFoldDB" id="A0AAE1TZ74"/>
<dbReference type="Proteomes" id="UP001292094">
    <property type="component" value="Unassembled WGS sequence"/>
</dbReference>
<evidence type="ECO:0000313" key="1">
    <source>
        <dbReference type="EMBL" id="KAK4300485.1"/>
    </source>
</evidence>
<comment type="caution">
    <text evidence="1">The sequence shown here is derived from an EMBL/GenBank/DDBJ whole genome shotgun (WGS) entry which is preliminary data.</text>
</comment>
<reference evidence="1" key="1">
    <citation type="submission" date="2023-11" db="EMBL/GenBank/DDBJ databases">
        <title>Genome assemblies of two species of porcelain crab, Petrolisthes cinctipes and Petrolisthes manimaculis (Anomura: Porcellanidae).</title>
        <authorList>
            <person name="Angst P."/>
        </authorList>
    </citation>
    <scope>NUCLEOTIDE SEQUENCE</scope>
    <source>
        <strain evidence="1">PB745_02</strain>
        <tissue evidence="1">Gill</tissue>
    </source>
</reference>
<organism evidence="1 2">
    <name type="scientific">Petrolisthes manimaculis</name>
    <dbReference type="NCBI Taxonomy" id="1843537"/>
    <lineage>
        <taxon>Eukaryota</taxon>
        <taxon>Metazoa</taxon>
        <taxon>Ecdysozoa</taxon>
        <taxon>Arthropoda</taxon>
        <taxon>Crustacea</taxon>
        <taxon>Multicrustacea</taxon>
        <taxon>Malacostraca</taxon>
        <taxon>Eumalacostraca</taxon>
        <taxon>Eucarida</taxon>
        <taxon>Decapoda</taxon>
        <taxon>Pleocyemata</taxon>
        <taxon>Anomura</taxon>
        <taxon>Galatheoidea</taxon>
        <taxon>Porcellanidae</taxon>
        <taxon>Petrolisthes</taxon>
    </lineage>
</organism>
<evidence type="ECO:0008006" key="3">
    <source>
        <dbReference type="Google" id="ProtNLM"/>
    </source>
</evidence>
<dbReference type="EMBL" id="JAWZYT010003043">
    <property type="protein sequence ID" value="KAK4300485.1"/>
    <property type="molecule type" value="Genomic_DNA"/>
</dbReference>
<protein>
    <recommendedName>
        <fullName evidence="3">Proteasome maturation protein</fullName>
    </recommendedName>
</protein>
<dbReference type="Pfam" id="PF05348">
    <property type="entry name" value="UMP1"/>
    <property type="match status" value="1"/>
</dbReference>
<evidence type="ECO:0000313" key="2">
    <source>
        <dbReference type="Proteomes" id="UP001292094"/>
    </source>
</evidence>
<sequence>MSVHNKNESMMSQERGYGTEVGILRRAPVSSTTHPLEESERTFQQQQEEARVSTATKAFGMGFVLHRRHQLAAANVASIGHMGFLPTSRAHLQSLTGQDLLLGFTDTLGVEPEVTCNPHLSFEKMQQKSLFRM</sequence>
<proteinExistence type="predicted"/>
<keyword evidence="2" id="KW-1185">Reference proteome</keyword>
<accession>A0AAE1TZ74</accession>
<gene>
    <name evidence="1" type="ORF">Pmani_027310</name>
</gene>